<protein>
    <recommendedName>
        <fullName evidence="4">Membrane protein P80</fullName>
    </recommendedName>
</protein>
<dbReference type="AlphaFoldDB" id="A0A858U1I0"/>
<name>A0A858U1I0_9MOLU</name>
<proteinExistence type="predicted"/>
<dbReference type="Proteomes" id="UP000501728">
    <property type="component" value="Chromosome"/>
</dbReference>
<dbReference type="RefSeq" id="WP_169580096.1">
    <property type="nucleotide sequence ID" value="NZ_CP051480.1"/>
</dbReference>
<organism evidence="2 3">
    <name type="scientific">Mycoplasma phocoeninasale</name>
    <dbReference type="NCBI Taxonomy" id="2726117"/>
    <lineage>
        <taxon>Bacteria</taxon>
        <taxon>Bacillati</taxon>
        <taxon>Mycoplasmatota</taxon>
        <taxon>Mollicutes</taxon>
        <taxon>Mycoplasmataceae</taxon>
        <taxon>Mycoplasma</taxon>
    </lineage>
</organism>
<dbReference type="EMBL" id="CP051480">
    <property type="protein sequence ID" value="QJG66272.1"/>
    <property type="molecule type" value="Genomic_DNA"/>
</dbReference>
<dbReference type="NCBIfam" id="NF045833">
    <property type="entry name" value="P80_membrane"/>
    <property type="match status" value="1"/>
</dbReference>
<evidence type="ECO:0000313" key="3">
    <source>
        <dbReference type="Proteomes" id="UP000501728"/>
    </source>
</evidence>
<reference evidence="2 3" key="1">
    <citation type="submission" date="2020-04" db="EMBL/GenBank/DDBJ databases">
        <title>Novel Mycoplasma species detected in Phocoena phocoena (harbor porpoise) from the USA.</title>
        <authorList>
            <person name="Volokhov D.V."/>
        </authorList>
    </citation>
    <scope>NUCLEOTIDE SEQUENCE [LARGE SCALE GENOMIC DNA]</scope>
    <source>
        <strain evidence="2 3">C264-NAS</strain>
    </source>
</reference>
<gene>
    <name evidence="2" type="ORF">HGG64_00905</name>
</gene>
<keyword evidence="1" id="KW-0472">Membrane</keyword>
<keyword evidence="1" id="KW-0812">Transmembrane</keyword>
<keyword evidence="1" id="KW-1133">Transmembrane helix</keyword>
<feature type="transmembrane region" description="Helical" evidence="1">
    <location>
        <begin position="20"/>
        <end position="43"/>
    </location>
</feature>
<dbReference type="KEGG" id="mphn:HGG64_00905"/>
<accession>A0A858U1I0</accession>
<sequence length="715" mass="82011">MLRKNKKIETTEQKIKRKRILWGTFWGTALSAIVATGIAVPLLQAQKSLPKPSPILQENSPILDIISPGNKNKIISWGDVDKIHERLNASKNVSDGVESNLTKYLYEKEYEGSLWYEAVYNADKAKSDEKTFALPSVDKVRQEETSKINDLEKKFQDQYGLEKLWREKFLEQIATKEYGESKTKEAAIEFKVVQRLNEHAFRRYKTEVNSDFSYSELKNGIIANKDVYYTYNGERKDIAKKGETITLPFAIENENYVLPKEGDVEIKTNPKDEVKIPMFVTRSFIKELKNPSHFIAPWIQKKQSIISTLSLTAHPDFKDAKNPWVVTKEEVIKLLKFSAYPQKDNKVKIALGVDLLGGFEGLSTLLKKENISADDELKAQNDKKLIEYVASDAKMADKYGSKGFEDITSHLRAADAKDYIPLLSMLLGDANDNKGIFKFKSENNLFKNLKDNLIKLFGNNTFTYNGQSKTFKNILEMQSVEKSKSDNYVAEFAAYNDAIAKFINDMEDKTFARKFGEAFRNSFGDANNGYKVSTIIKTSEDQYVLVGETGIQIQNLFKLDSEAVIKRLIRNDLAIKSKAKYSNTLVSELFNLSTIFDEILTKDYTVNDLLKQDEFKNYIKQQEYKTIDDKTKKFTDDDIEKALSYQKSLNETLKFALINDKANKIKDYVTKQINSNVYSDYKFDSQSGKFTLEPHSQKDILDYLFNTIVDFIKDI</sequence>
<evidence type="ECO:0000256" key="1">
    <source>
        <dbReference type="SAM" id="Phobius"/>
    </source>
</evidence>
<evidence type="ECO:0008006" key="4">
    <source>
        <dbReference type="Google" id="ProtNLM"/>
    </source>
</evidence>
<keyword evidence="3" id="KW-1185">Reference proteome</keyword>
<evidence type="ECO:0000313" key="2">
    <source>
        <dbReference type="EMBL" id="QJG66272.1"/>
    </source>
</evidence>